<accession>A0A385E9N8</accession>
<name>A0A385E9N8_9CAUD</name>
<organism evidence="1 2">
    <name type="scientific">Caulobacter phage CcrPW</name>
    <dbReference type="NCBI Taxonomy" id="2283271"/>
    <lineage>
        <taxon>Viruses</taxon>
        <taxon>Duplodnaviria</taxon>
        <taxon>Heunggongvirae</taxon>
        <taxon>Uroviricota</taxon>
        <taxon>Caudoviricetes</taxon>
        <taxon>Jeanschmidtviridae</taxon>
        <taxon>Colossusvirus</taxon>
        <taxon>Colossusvirus PW</taxon>
    </lineage>
</organism>
<dbReference type="EMBL" id="MH588545">
    <property type="protein sequence ID" value="AXQ68591.1"/>
    <property type="molecule type" value="Genomic_DNA"/>
</dbReference>
<proteinExistence type="predicted"/>
<reference evidence="2" key="1">
    <citation type="submission" date="2018-07" db="EMBL/GenBank/DDBJ databases">
        <title>Giant CbK-like Caulobacter bacteriophages have genetically divergent genomes.</title>
        <authorList>
            <person name="Wilson K.M."/>
            <person name="Ely B."/>
        </authorList>
    </citation>
    <scope>NUCLEOTIDE SEQUENCE [LARGE SCALE GENOMIC DNA]</scope>
</reference>
<dbReference type="Proteomes" id="UP000259026">
    <property type="component" value="Segment"/>
</dbReference>
<sequence length="184" mass="20528">MTDVPTKRPITVTVSSAEPGAGKTTLIALIGHALHNTGHSVKVPPQSAGPFHAHALQELFDVTFYEQEAPVITSAQFETELSRRVEDMRKTYEAKLAEFRAANIELLKRQHEQNHAFEAGIVKRTEEMRLAYEQRFEAMSAEMHELRRATSAANIDSQQARNALAEAAIIITGLHQDLRTKKEA</sequence>
<keyword evidence="2" id="KW-1185">Reference proteome</keyword>
<dbReference type="InterPro" id="IPR027417">
    <property type="entry name" value="P-loop_NTPase"/>
</dbReference>
<dbReference type="SUPFAM" id="SSF52540">
    <property type="entry name" value="P-loop containing nucleoside triphosphate hydrolases"/>
    <property type="match status" value="1"/>
</dbReference>
<evidence type="ECO:0000313" key="2">
    <source>
        <dbReference type="Proteomes" id="UP000259026"/>
    </source>
</evidence>
<reference evidence="1 2" key="2">
    <citation type="submission" date="2018-09" db="EMBL/GenBank/DDBJ databases">
        <title>Giant CbK-like Caulobacter bacteriophages have genetically divergent genomes.</title>
        <authorList>
            <person name="Wilson K."/>
            <person name="Ely B."/>
        </authorList>
    </citation>
    <scope>NUCLEOTIDE SEQUENCE [LARGE SCALE GENOMIC DNA]</scope>
</reference>
<evidence type="ECO:0000313" key="1">
    <source>
        <dbReference type="EMBL" id="AXQ68591.1"/>
    </source>
</evidence>
<gene>
    <name evidence="1" type="ORF">CcrPW_gp052</name>
</gene>
<protein>
    <submittedName>
        <fullName evidence="1">Uncharacterized protein</fullName>
    </submittedName>
</protein>